<dbReference type="EMBL" id="CAMXCT010002669">
    <property type="protein sequence ID" value="CAI3999718.1"/>
    <property type="molecule type" value="Genomic_DNA"/>
</dbReference>
<evidence type="ECO:0000313" key="1">
    <source>
        <dbReference type="EMBL" id="CAI3999718.1"/>
    </source>
</evidence>
<name>A0A9P1CXV1_9DINO</name>
<accession>A0A9P1CXV1</accession>
<comment type="caution">
    <text evidence="1">The sequence shown here is derived from an EMBL/GenBank/DDBJ whole genome shotgun (WGS) entry which is preliminary data.</text>
</comment>
<dbReference type="EMBL" id="CAMXCT030002669">
    <property type="protein sequence ID" value="CAL4787030.1"/>
    <property type="molecule type" value="Genomic_DNA"/>
</dbReference>
<evidence type="ECO:0000313" key="2">
    <source>
        <dbReference type="EMBL" id="CAL4787030.1"/>
    </source>
</evidence>
<protein>
    <submittedName>
        <fullName evidence="1">Uncharacterized protein</fullName>
    </submittedName>
</protein>
<gene>
    <name evidence="1" type="ORF">C1SCF055_LOCUS25894</name>
</gene>
<reference evidence="1" key="1">
    <citation type="submission" date="2022-10" db="EMBL/GenBank/DDBJ databases">
        <authorList>
            <person name="Chen Y."/>
            <person name="Dougan E. K."/>
            <person name="Chan C."/>
            <person name="Rhodes N."/>
            <person name="Thang M."/>
        </authorList>
    </citation>
    <scope>NUCLEOTIDE SEQUENCE</scope>
</reference>
<dbReference type="EMBL" id="CAMXCT020002669">
    <property type="protein sequence ID" value="CAL1153093.1"/>
    <property type="molecule type" value="Genomic_DNA"/>
</dbReference>
<organism evidence="1">
    <name type="scientific">Cladocopium goreaui</name>
    <dbReference type="NCBI Taxonomy" id="2562237"/>
    <lineage>
        <taxon>Eukaryota</taxon>
        <taxon>Sar</taxon>
        <taxon>Alveolata</taxon>
        <taxon>Dinophyceae</taxon>
        <taxon>Suessiales</taxon>
        <taxon>Symbiodiniaceae</taxon>
        <taxon>Cladocopium</taxon>
    </lineage>
</organism>
<sequence>MNGGDMSSDAARAGDGSGGRVPDFDDMAVLSDLAVPFVVQWSADESHRLQLDVALAGVAAICFAVSSKIQWGALAIFCAIASRALIPCEQAQVELSPLHWLVVRPYSPSVVSFVGSLSDEKKCLLTFQLSAGLNVLAAWIADPSPALTNDLRDFFRGLRVTAGSAAVADVIDSAPDSLAPPSKRSLLQAGWAYRVINCVSWQIARCCCEDMAVALAGAASGGAVPDVAGASHPPLAGGHITGHGGAALRLYAGMTQQQAIQFDAMGQVEAPVGRGGQAYWALKTEKTAAAQSVVNAHPGLQVDDVVLKPVTVTHVGVVKLVQTGYLYCVDANQWRLYAPLRTPAPRDHDDNVYYEIHPSAQLECRTVPIHEPVLVLMHSIRVEERDMEFALVPTESGGDVPDGAGADHPPLLGGELTGYGGAALRLYMGMTPEQHEQFEIMGQVEAPKVRCGRYWPLKTSGGAAAASVVDAHPELMARDVVVIPVTVTHLGLVRLLQSGHLYCADATQWRLFGALRTPSPRNEGGHVYYEVHPSRWRCPR</sequence>
<dbReference type="AlphaFoldDB" id="A0A9P1CXV1"/>
<dbReference type="Proteomes" id="UP001152797">
    <property type="component" value="Unassembled WGS sequence"/>
</dbReference>
<evidence type="ECO:0000313" key="3">
    <source>
        <dbReference type="Proteomes" id="UP001152797"/>
    </source>
</evidence>
<reference evidence="2 3" key="2">
    <citation type="submission" date="2024-05" db="EMBL/GenBank/DDBJ databases">
        <authorList>
            <person name="Chen Y."/>
            <person name="Shah S."/>
            <person name="Dougan E. K."/>
            <person name="Thang M."/>
            <person name="Chan C."/>
        </authorList>
    </citation>
    <scope>NUCLEOTIDE SEQUENCE [LARGE SCALE GENOMIC DNA]</scope>
</reference>
<keyword evidence="3" id="KW-1185">Reference proteome</keyword>
<proteinExistence type="predicted"/>